<dbReference type="Proteomes" id="UP000290013">
    <property type="component" value="Chromosome"/>
</dbReference>
<evidence type="ECO:0000259" key="1">
    <source>
        <dbReference type="Pfam" id="PF00534"/>
    </source>
</evidence>
<gene>
    <name evidence="2" type="ORF">NCTC12078_01309</name>
</gene>
<sequence length="343" mass="39210">MKAVFLIIDYVPHQELTIRKLAEENDFEILAYHVAKFNKSVPIIHNFKTSLYTDSSKENIFKSIIQFKPDIVIVAGWMIKEYVWIAKKLRSSLNVPIVSYSDTQWYGTIKQRINALISPFHVKKAFSHIWVAGLYQFEYARKLGFKKENIILNSLTADVDLFKKINLENKQKNYPKNFLYIGRFSSEKGLDILVSAWSAITDKKGWTLTLIGDGVLKNKFSNLDNVTVKDYMTQKELLKEIENSGCFVLPSLVEPWALVLHEAAISGLPIICTNVCGAAPHFIIHKYNGYIIKPSNIGDMKNALENIIQLNDQKLYTFSLRSRELGLSITPETSINSLKQLLK</sequence>
<evidence type="ECO:0000313" key="2">
    <source>
        <dbReference type="EMBL" id="VFB03304.1"/>
    </source>
</evidence>
<reference evidence="2 3" key="1">
    <citation type="submission" date="2019-02" db="EMBL/GenBank/DDBJ databases">
        <authorList>
            <consortium name="Pathogen Informatics"/>
        </authorList>
    </citation>
    <scope>NUCLEOTIDE SEQUENCE [LARGE SCALE GENOMIC DNA]</scope>
    <source>
        <strain evidence="2 3">3012STDY6944375</strain>
    </source>
</reference>
<dbReference type="GO" id="GO:0004373">
    <property type="term" value="F:alpha-1,4-glucan glucosyltransferase (UDP-glucose donor) activity"/>
    <property type="evidence" value="ECO:0007669"/>
    <property type="project" value="UniProtKB-EC"/>
</dbReference>
<keyword evidence="2" id="KW-0328">Glycosyltransferase</keyword>
<dbReference type="PANTHER" id="PTHR45947:SF3">
    <property type="entry name" value="SULFOQUINOVOSYL TRANSFERASE SQD2"/>
    <property type="match status" value="1"/>
</dbReference>
<dbReference type="Gene3D" id="3.40.50.2000">
    <property type="entry name" value="Glycogen Phosphorylase B"/>
    <property type="match status" value="2"/>
</dbReference>
<keyword evidence="2" id="KW-0808">Transferase</keyword>
<dbReference type="Pfam" id="PF00534">
    <property type="entry name" value="Glycos_transf_1"/>
    <property type="match status" value="1"/>
</dbReference>
<dbReference type="CDD" id="cd03801">
    <property type="entry name" value="GT4_PimA-like"/>
    <property type="match status" value="1"/>
</dbReference>
<dbReference type="RefSeq" id="WP_130913958.1">
    <property type="nucleotide sequence ID" value="NZ_LR215974.1"/>
</dbReference>
<accession>A0A4V6IDI1</accession>
<organism evidence="2 3">
    <name type="scientific">Chryseobacterium taihuense</name>
    <dbReference type="NCBI Taxonomy" id="1141221"/>
    <lineage>
        <taxon>Bacteria</taxon>
        <taxon>Pseudomonadati</taxon>
        <taxon>Bacteroidota</taxon>
        <taxon>Flavobacteriia</taxon>
        <taxon>Flavobacteriales</taxon>
        <taxon>Weeksellaceae</taxon>
        <taxon>Chryseobacterium group</taxon>
        <taxon>Chryseobacterium</taxon>
    </lineage>
</organism>
<protein>
    <submittedName>
        <fullName evidence="2">Glycogen synthase</fullName>
        <ecNumber evidence="2">2.4.1.11</ecNumber>
    </submittedName>
</protein>
<dbReference type="InterPro" id="IPR050194">
    <property type="entry name" value="Glycosyltransferase_grp1"/>
</dbReference>
<dbReference type="InterPro" id="IPR001296">
    <property type="entry name" value="Glyco_trans_1"/>
</dbReference>
<evidence type="ECO:0000313" key="3">
    <source>
        <dbReference type="Proteomes" id="UP000290013"/>
    </source>
</evidence>
<dbReference type="EMBL" id="LR215974">
    <property type="protein sequence ID" value="VFB03304.1"/>
    <property type="molecule type" value="Genomic_DNA"/>
</dbReference>
<proteinExistence type="predicted"/>
<dbReference type="SUPFAM" id="SSF53756">
    <property type="entry name" value="UDP-Glycosyltransferase/glycogen phosphorylase"/>
    <property type="match status" value="1"/>
</dbReference>
<dbReference type="PANTHER" id="PTHR45947">
    <property type="entry name" value="SULFOQUINOVOSYL TRANSFERASE SQD2"/>
    <property type="match status" value="1"/>
</dbReference>
<name>A0A4V6IDI1_9FLAO</name>
<dbReference type="KEGG" id="ctai:NCTC12078_01309"/>
<feature type="domain" description="Glycosyl transferase family 1" evidence="1">
    <location>
        <begin position="171"/>
        <end position="311"/>
    </location>
</feature>
<dbReference type="EC" id="2.4.1.11" evidence="2"/>
<dbReference type="AlphaFoldDB" id="A0A4V6IDI1"/>